<organism evidence="1 2">
    <name type="scientific">Flemingia macrophylla</name>
    <dbReference type="NCBI Taxonomy" id="520843"/>
    <lineage>
        <taxon>Eukaryota</taxon>
        <taxon>Viridiplantae</taxon>
        <taxon>Streptophyta</taxon>
        <taxon>Embryophyta</taxon>
        <taxon>Tracheophyta</taxon>
        <taxon>Spermatophyta</taxon>
        <taxon>Magnoliopsida</taxon>
        <taxon>eudicotyledons</taxon>
        <taxon>Gunneridae</taxon>
        <taxon>Pentapetalae</taxon>
        <taxon>rosids</taxon>
        <taxon>fabids</taxon>
        <taxon>Fabales</taxon>
        <taxon>Fabaceae</taxon>
        <taxon>Papilionoideae</taxon>
        <taxon>50 kb inversion clade</taxon>
        <taxon>NPAAA clade</taxon>
        <taxon>indigoferoid/millettioid clade</taxon>
        <taxon>Phaseoleae</taxon>
        <taxon>Flemingia</taxon>
    </lineage>
</organism>
<sequence>MQNLEDGEVELCAEDETHALKGKISFKLSNSDVCRTKSEAMRDAATDTASE</sequence>
<evidence type="ECO:0000313" key="1">
    <source>
        <dbReference type="EMBL" id="KAL2347913.1"/>
    </source>
</evidence>
<evidence type="ECO:0000313" key="2">
    <source>
        <dbReference type="Proteomes" id="UP001603857"/>
    </source>
</evidence>
<keyword evidence="2" id="KW-1185">Reference proteome</keyword>
<dbReference type="EMBL" id="JBGMDY010000001">
    <property type="protein sequence ID" value="KAL2347913.1"/>
    <property type="molecule type" value="Genomic_DNA"/>
</dbReference>
<name>A0ABD1NK49_9FABA</name>
<protein>
    <submittedName>
        <fullName evidence="1">Uncharacterized protein</fullName>
    </submittedName>
</protein>
<proteinExistence type="predicted"/>
<reference evidence="1 2" key="1">
    <citation type="submission" date="2024-08" db="EMBL/GenBank/DDBJ databases">
        <title>Insights into the chromosomal genome structure of Flemingia macrophylla.</title>
        <authorList>
            <person name="Ding Y."/>
            <person name="Zhao Y."/>
            <person name="Bi W."/>
            <person name="Wu M."/>
            <person name="Zhao G."/>
            <person name="Gong Y."/>
            <person name="Li W."/>
            <person name="Zhang P."/>
        </authorList>
    </citation>
    <scope>NUCLEOTIDE SEQUENCE [LARGE SCALE GENOMIC DNA]</scope>
    <source>
        <strain evidence="1">DYQJB</strain>
        <tissue evidence="1">Leaf</tissue>
    </source>
</reference>
<accession>A0ABD1NK49</accession>
<comment type="caution">
    <text evidence="1">The sequence shown here is derived from an EMBL/GenBank/DDBJ whole genome shotgun (WGS) entry which is preliminary data.</text>
</comment>
<dbReference type="Proteomes" id="UP001603857">
    <property type="component" value="Unassembled WGS sequence"/>
</dbReference>
<gene>
    <name evidence="1" type="ORF">Fmac_001913</name>
</gene>
<dbReference type="AlphaFoldDB" id="A0ABD1NK49"/>